<keyword evidence="3" id="KW-1185">Reference proteome</keyword>
<accession>A0ABP9UKW4</accession>
<dbReference type="SUPFAM" id="SSF50156">
    <property type="entry name" value="PDZ domain-like"/>
    <property type="match status" value="1"/>
</dbReference>
<dbReference type="EMBL" id="BAABRI010000002">
    <property type="protein sequence ID" value="GAA5481337.1"/>
    <property type="molecule type" value="Genomic_DNA"/>
</dbReference>
<dbReference type="InterPro" id="IPR001478">
    <property type="entry name" value="PDZ"/>
</dbReference>
<evidence type="ECO:0000313" key="2">
    <source>
        <dbReference type="EMBL" id="GAA5481337.1"/>
    </source>
</evidence>
<comment type="caution">
    <text evidence="2">The sequence shown here is derived from an EMBL/GenBank/DDBJ whole genome shotgun (WGS) entry which is preliminary data.</text>
</comment>
<sequence length="232" mass="25289">MNRSSAGRFIRIIQGGILAAAGIPFCVRAEVPSVPEELMQSLKSEDYPERVAGQRRLRSWMESHGRDGLESLRRAVSDSTDPEVRSMITEVLRSEVLDALDRKGPGFLGIAMGPAEEGVRVGAITAGMPAEKVGIQVGDIILAVNDIALADADPPSQFRRLVGGKKPGDEVVFQVRRGADTLEIRAILAPRPLSTPLPNGNIDPDLEAAAREAKFREWMEMRGNEKIPDSRR</sequence>
<dbReference type="Pfam" id="PF13180">
    <property type="entry name" value="PDZ_2"/>
    <property type="match status" value="1"/>
</dbReference>
<protein>
    <recommendedName>
        <fullName evidence="1">PDZ domain-containing protein</fullName>
    </recommendedName>
</protein>
<name>A0ABP9UKW4_9BACT</name>
<gene>
    <name evidence="2" type="ORF">Hsar01_00546</name>
</gene>
<dbReference type="Gene3D" id="2.30.42.10">
    <property type="match status" value="1"/>
</dbReference>
<dbReference type="InterPro" id="IPR036034">
    <property type="entry name" value="PDZ_sf"/>
</dbReference>
<organism evidence="2 3">
    <name type="scientific">Haloferula sargassicola</name>
    <dbReference type="NCBI Taxonomy" id="490096"/>
    <lineage>
        <taxon>Bacteria</taxon>
        <taxon>Pseudomonadati</taxon>
        <taxon>Verrucomicrobiota</taxon>
        <taxon>Verrucomicrobiia</taxon>
        <taxon>Verrucomicrobiales</taxon>
        <taxon>Verrucomicrobiaceae</taxon>
        <taxon>Haloferula</taxon>
    </lineage>
</organism>
<evidence type="ECO:0000259" key="1">
    <source>
        <dbReference type="PROSITE" id="PS50106"/>
    </source>
</evidence>
<proteinExistence type="predicted"/>
<evidence type="ECO:0000313" key="3">
    <source>
        <dbReference type="Proteomes" id="UP001476282"/>
    </source>
</evidence>
<dbReference type="Proteomes" id="UP001476282">
    <property type="component" value="Unassembled WGS sequence"/>
</dbReference>
<dbReference type="PROSITE" id="PS50106">
    <property type="entry name" value="PDZ"/>
    <property type="match status" value="1"/>
</dbReference>
<feature type="domain" description="PDZ" evidence="1">
    <location>
        <begin position="97"/>
        <end position="149"/>
    </location>
</feature>
<reference evidence="2 3" key="1">
    <citation type="submission" date="2024-02" db="EMBL/GenBank/DDBJ databases">
        <title>Haloferula sargassicola NBRC 104335.</title>
        <authorList>
            <person name="Ichikawa N."/>
            <person name="Katano-Makiyama Y."/>
            <person name="Hidaka K."/>
        </authorList>
    </citation>
    <scope>NUCLEOTIDE SEQUENCE [LARGE SCALE GENOMIC DNA]</scope>
    <source>
        <strain evidence="2 3">NBRC 104335</strain>
    </source>
</reference>
<dbReference type="SMART" id="SM00228">
    <property type="entry name" value="PDZ"/>
    <property type="match status" value="1"/>
</dbReference>